<feature type="transmembrane region" description="Helical" evidence="1">
    <location>
        <begin position="25"/>
        <end position="44"/>
    </location>
</feature>
<evidence type="ECO:0000313" key="2">
    <source>
        <dbReference type="EMBL" id="JAD97024.1"/>
    </source>
</evidence>
<dbReference type="EMBL" id="GBRH01200871">
    <property type="protein sequence ID" value="JAD97024.1"/>
    <property type="molecule type" value="Transcribed_RNA"/>
</dbReference>
<keyword evidence="1" id="KW-0812">Transmembrane</keyword>
<accession>A0A0A9E8E0</accession>
<sequence>MELTTHTHRKHIVLGIRIHDIHHLYLTKLFSVLTLWIVYVANWLRSH</sequence>
<reference evidence="2" key="1">
    <citation type="submission" date="2014-09" db="EMBL/GenBank/DDBJ databases">
        <authorList>
            <person name="Magalhaes I.L.F."/>
            <person name="Oliveira U."/>
            <person name="Santos F.R."/>
            <person name="Vidigal T.H.D.A."/>
            <person name="Brescovit A.D."/>
            <person name="Santos A.J."/>
        </authorList>
    </citation>
    <scope>NUCLEOTIDE SEQUENCE</scope>
    <source>
        <tissue evidence="2">Shoot tissue taken approximately 20 cm above the soil surface</tissue>
    </source>
</reference>
<evidence type="ECO:0000256" key="1">
    <source>
        <dbReference type="SAM" id="Phobius"/>
    </source>
</evidence>
<proteinExistence type="predicted"/>
<reference evidence="2" key="2">
    <citation type="journal article" date="2015" name="Data Brief">
        <title>Shoot transcriptome of the giant reed, Arundo donax.</title>
        <authorList>
            <person name="Barrero R.A."/>
            <person name="Guerrero F.D."/>
            <person name="Moolhuijzen P."/>
            <person name="Goolsby J.A."/>
            <person name="Tidwell J."/>
            <person name="Bellgard S.E."/>
            <person name="Bellgard M.I."/>
        </authorList>
    </citation>
    <scope>NUCLEOTIDE SEQUENCE</scope>
    <source>
        <tissue evidence="2">Shoot tissue taken approximately 20 cm above the soil surface</tissue>
    </source>
</reference>
<keyword evidence="1" id="KW-1133">Transmembrane helix</keyword>
<name>A0A0A9E8E0_ARUDO</name>
<keyword evidence="1" id="KW-0472">Membrane</keyword>
<protein>
    <submittedName>
        <fullName evidence="2">Uncharacterized protein</fullName>
    </submittedName>
</protein>
<organism evidence="2">
    <name type="scientific">Arundo donax</name>
    <name type="common">Giant reed</name>
    <name type="synonym">Donax arundinaceus</name>
    <dbReference type="NCBI Taxonomy" id="35708"/>
    <lineage>
        <taxon>Eukaryota</taxon>
        <taxon>Viridiplantae</taxon>
        <taxon>Streptophyta</taxon>
        <taxon>Embryophyta</taxon>
        <taxon>Tracheophyta</taxon>
        <taxon>Spermatophyta</taxon>
        <taxon>Magnoliopsida</taxon>
        <taxon>Liliopsida</taxon>
        <taxon>Poales</taxon>
        <taxon>Poaceae</taxon>
        <taxon>PACMAD clade</taxon>
        <taxon>Arundinoideae</taxon>
        <taxon>Arundineae</taxon>
        <taxon>Arundo</taxon>
    </lineage>
</organism>
<dbReference type="AlphaFoldDB" id="A0A0A9E8E0"/>